<evidence type="ECO:0000313" key="2">
    <source>
        <dbReference type="EMBL" id="GGZ39721.1"/>
    </source>
</evidence>
<keyword evidence="1" id="KW-0732">Signal</keyword>
<evidence type="ECO:0000313" key="3">
    <source>
        <dbReference type="Proteomes" id="UP000662572"/>
    </source>
</evidence>
<organism evidence="2 3">
    <name type="scientific">Asticcacaulis endophyticus</name>
    <dbReference type="NCBI Taxonomy" id="1395890"/>
    <lineage>
        <taxon>Bacteria</taxon>
        <taxon>Pseudomonadati</taxon>
        <taxon>Pseudomonadota</taxon>
        <taxon>Alphaproteobacteria</taxon>
        <taxon>Caulobacterales</taxon>
        <taxon>Caulobacteraceae</taxon>
        <taxon>Asticcacaulis</taxon>
    </lineage>
</organism>
<feature type="chain" id="PRO_5037690459" evidence="1">
    <location>
        <begin position="21"/>
        <end position="61"/>
    </location>
</feature>
<accession>A0A918QCH9</accession>
<sequence>MHTCAMAAHTSCGNATTSLAAWAQAVMAQEVAALATLLKAETVNGAVAGAFSAMAACVWCC</sequence>
<feature type="signal peptide" evidence="1">
    <location>
        <begin position="1"/>
        <end position="20"/>
    </location>
</feature>
<evidence type="ECO:0000256" key="1">
    <source>
        <dbReference type="SAM" id="SignalP"/>
    </source>
</evidence>
<name>A0A918QCH9_9CAUL</name>
<comment type="caution">
    <text evidence="2">The sequence shown here is derived from an EMBL/GenBank/DDBJ whole genome shotgun (WGS) entry which is preliminary data.</text>
</comment>
<dbReference type="EMBL" id="BMZB01000004">
    <property type="protein sequence ID" value="GGZ39721.1"/>
    <property type="molecule type" value="Genomic_DNA"/>
</dbReference>
<proteinExistence type="predicted"/>
<gene>
    <name evidence="2" type="ORF">GCM10011273_27960</name>
</gene>
<dbReference type="AlphaFoldDB" id="A0A918QCH9"/>
<dbReference type="Proteomes" id="UP000662572">
    <property type="component" value="Unassembled WGS sequence"/>
</dbReference>
<reference evidence="2" key="2">
    <citation type="submission" date="2020-09" db="EMBL/GenBank/DDBJ databases">
        <authorList>
            <person name="Sun Q."/>
            <person name="Kim S."/>
        </authorList>
    </citation>
    <scope>NUCLEOTIDE SEQUENCE</scope>
    <source>
        <strain evidence="2">KCTC 32296</strain>
    </source>
</reference>
<protein>
    <submittedName>
        <fullName evidence="2">Uncharacterized protein</fullName>
    </submittedName>
</protein>
<keyword evidence="3" id="KW-1185">Reference proteome</keyword>
<reference evidence="2" key="1">
    <citation type="journal article" date="2014" name="Int. J. Syst. Evol. Microbiol.">
        <title>Complete genome sequence of Corynebacterium casei LMG S-19264T (=DSM 44701T), isolated from a smear-ripened cheese.</title>
        <authorList>
            <consortium name="US DOE Joint Genome Institute (JGI-PGF)"/>
            <person name="Walter F."/>
            <person name="Albersmeier A."/>
            <person name="Kalinowski J."/>
            <person name="Ruckert C."/>
        </authorList>
    </citation>
    <scope>NUCLEOTIDE SEQUENCE</scope>
    <source>
        <strain evidence="2">KCTC 32296</strain>
    </source>
</reference>